<proteinExistence type="predicted"/>
<evidence type="ECO:0000313" key="2">
    <source>
        <dbReference type="EMBL" id="JAS04240.1"/>
    </source>
</evidence>
<feature type="signal peptide" evidence="1">
    <location>
        <begin position="1"/>
        <end position="18"/>
    </location>
</feature>
<protein>
    <submittedName>
        <fullName evidence="2">Uncharacterized protein</fullName>
    </submittedName>
</protein>
<dbReference type="EMBL" id="GELH01000031">
    <property type="protein sequence ID" value="JAS04241.1"/>
    <property type="molecule type" value="Transcribed_RNA"/>
</dbReference>
<dbReference type="AlphaFoldDB" id="A0A194ANT6"/>
<feature type="chain" id="PRO_5013481142" evidence="1">
    <location>
        <begin position="19"/>
        <end position="285"/>
    </location>
</feature>
<dbReference type="EMBL" id="GELH01000032">
    <property type="protein sequence ID" value="JAS04240.1"/>
    <property type="molecule type" value="Transcribed_RNA"/>
</dbReference>
<sequence>MVLVGLLTLAASLLACHGFILDGFGGGKNHPWDGLKVTWGLNPFNKYNFDNLPRTESDAKHQKFVKIGDCSTTNKFLGRRYVKDNDLSAIVIYDNNGYIAGIQAGIPNDLKPGYPSAFLKNHPFVLDGDKYYITAYFVKPSLICGDGRSANDYSSQGTGTDLYLQNSTNPLAATMIPHQESSINKTDWVKGKCFAAMGVHYWYNTRLDMPCEEFFPMFLLYNGGVLNAFGWAFQGDLISPRVEHPPQNVISQFMDPVPSCLYKAGTLSTLHIYVNGSPQTDLFCT</sequence>
<organism evidence="2">
    <name type="scientific">Pinctada fucata</name>
    <name type="common">Akoya pearl oyster</name>
    <name type="synonym">Pinctada imbricata fucata</name>
    <dbReference type="NCBI Taxonomy" id="50426"/>
    <lineage>
        <taxon>Eukaryota</taxon>
        <taxon>Metazoa</taxon>
        <taxon>Spiralia</taxon>
        <taxon>Lophotrochozoa</taxon>
        <taxon>Mollusca</taxon>
        <taxon>Bivalvia</taxon>
        <taxon>Autobranchia</taxon>
        <taxon>Pteriomorphia</taxon>
        <taxon>Pterioida</taxon>
        <taxon>Pterioidea</taxon>
        <taxon>Pteriidae</taxon>
        <taxon>Pinctada</taxon>
    </lineage>
</organism>
<reference evidence="2" key="1">
    <citation type="submission" date="2016-03" db="EMBL/GenBank/DDBJ databases">
        <authorList>
            <person name="Ploux O."/>
        </authorList>
    </citation>
    <scope>NUCLEOTIDE SEQUENCE</scope>
    <source>
        <tissue evidence="2">Mantle</tissue>
    </source>
</reference>
<name>A0A194ANT6_PINFU</name>
<evidence type="ECO:0000256" key="1">
    <source>
        <dbReference type="SAM" id="SignalP"/>
    </source>
</evidence>
<keyword evidence="1" id="KW-0732">Signal</keyword>
<accession>A0A194ANT6</accession>